<evidence type="ECO:0000259" key="1">
    <source>
        <dbReference type="Pfam" id="PF18735"/>
    </source>
</evidence>
<dbReference type="AlphaFoldDB" id="A0A285ZZR3"/>
<protein>
    <recommendedName>
        <fullName evidence="1">RiboL-PSP-HEPN domain-containing protein</fullName>
    </recommendedName>
</protein>
<dbReference type="Pfam" id="PF18735">
    <property type="entry name" value="HEPN_RiboL-PSP"/>
    <property type="match status" value="1"/>
</dbReference>
<proteinExistence type="predicted"/>
<dbReference type="InterPro" id="IPR041519">
    <property type="entry name" value="HEPN_RiboL-PSP"/>
</dbReference>
<sequence>MSFHRLNSYEISLDRLFQEISSLDDDDINKAHLTRYLCVRTSGFLEVVIRNLISNLSDGTSPQPIQSYVQSKTKYITNLSYVKMRDLLAEFDANWCETFVDKISDQQKAALNSVVANRNNISHGNPDNTSFRDMKQYYSDIKEVVKILKGIIKK</sequence>
<name>A0A285ZZR3_9SPHI</name>
<accession>A0A285ZZR3</accession>
<reference evidence="3" key="1">
    <citation type="submission" date="2017-09" db="EMBL/GenBank/DDBJ databases">
        <authorList>
            <person name="Varghese N."/>
            <person name="Submissions S."/>
        </authorList>
    </citation>
    <scope>NUCLEOTIDE SEQUENCE [LARGE SCALE GENOMIC DNA]</scope>
    <source>
        <strain evidence="3">CGMCC 1.12803</strain>
    </source>
</reference>
<feature type="domain" description="RiboL-PSP-HEPN" evidence="1">
    <location>
        <begin position="8"/>
        <end position="153"/>
    </location>
</feature>
<evidence type="ECO:0000313" key="2">
    <source>
        <dbReference type="EMBL" id="SOD15137.1"/>
    </source>
</evidence>
<dbReference type="OrthoDB" id="1439400at2"/>
<dbReference type="RefSeq" id="WP_097131644.1">
    <property type="nucleotide sequence ID" value="NZ_OCMT01000002.1"/>
</dbReference>
<organism evidence="2 3">
    <name type="scientific">Pedobacter xixiisoli</name>
    <dbReference type="NCBI Taxonomy" id="1476464"/>
    <lineage>
        <taxon>Bacteria</taxon>
        <taxon>Pseudomonadati</taxon>
        <taxon>Bacteroidota</taxon>
        <taxon>Sphingobacteriia</taxon>
        <taxon>Sphingobacteriales</taxon>
        <taxon>Sphingobacteriaceae</taxon>
        <taxon>Pedobacter</taxon>
    </lineage>
</organism>
<dbReference type="EMBL" id="OCMT01000002">
    <property type="protein sequence ID" value="SOD15137.1"/>
    <property type="molecule type" value="Genomic_DNA"/>
</dbReference>
<keyword evidence="3" id="KW-1185">Reference proteome</keyword>
<evidence type="ECO:0000313" key="3">
    <source>
        <dbReference type="Proteomes" id="UP000219281"/>
    </source>
</evidence>
<dbReference type="Proteomes" id="UP000219281">
    <property type="component" value="Unassembled WGS sequence"/>
</dbReference>
<gene>
    <name evidence="2" type="ORF">SAMN06297358_2112</name>
</gene>